<feature type="region of interest" description="Disordered" evidence="1">
    <location>
        <begin position="88"/>
        <end position="150"/>
    </location>
</feature>
<feature type="compositionally biased region" description="Basic residues" evidence="1">
    <location>
        <begin position="140"/>
        <end position="150"/>
    </location>
</feature>
<sequence length="150" mass="16434">MEAKGRVPGTSDLDTTTPPTKHPLYGTTPQKHLHHRSSRSSRASSPRRHPMALRRHTLTRGGNAIASDAPDSQSSRRELCRLLRTGSSQLSALSRADDGFPHSIPSTLRSAWRTPVHVSPPAPCIAPRTSHARSLDNTRHGYRSIRKGGK</sequence>
<proteinExistence type="predicted"/>
<accession>A0A6A6ATI6</accession>
<protein>
    <submittedName>
        <fullName evidence="2">Uncharacterized protein</fullName>
    </submittedName>
</protein>
<keyword evidence="3" id="KW-1185">Reference proteome</keyword>
<dbReference type="RefSeq" id="XP_033391041.1">
    <property type="nucleotide sequence ID" value="XM_033542070.1"/>
</dbReference>
<evidence type="ECO:0000313" key="2">
    <source>
        <dbReference type="EMBL" id="KAF2135322.1"/>
    </source>
</evidence>
<name>A0A6A6ATI6_9PEZI</name>
<evidence type="ECO:0000256" key="1">
    <source>
        <dbReference type="SAM" id="MobiDB-lite"/>
    </source>
</evidence>
<dbReference type="EMBL" id="ML995601">
    <property type="protein sequence ID" value="KAF2135322.1"/>
    <property type="molecule type" value="Genomic_DNA"/>
</dbReference>
<dbReference type="Proteomes" id="UP000799438">
    <property type="component" value="Unassembled WGS sequence"/>
</dbReference>
<feature type="compositionally biased region" description="Basic residues" evidence="1">
    <location>
        <begin position="31"/>
        <end position="58"/>
    </location>
</feature>
<dbReference type="AlphaFoldDB" id="A0A6A6ATI6"/>
<evidence type="ECO:0000313" key="3">
    <source>
        <dbReference type="Proteomes" id="UP000799438"/>
    </source>
</evidence>
<gene>
    <name evidence="2" type="ORF">K452DRAFT_29789</name>
</gene>
<dbReference type="GeneID" id="54299567"/>
<organism evidence="2 3">
    <name type="scientific">Aplosporella prunicola CBS 121167</name>
    <dbReference type="NCBI Taxonomy" id="1176127"/>
    <lineage>
        <taxon>Eukaryota</taxon>
        <taxon>Fungi</taxon>
        <taxon>Dikarya</taxon>
        <taxon>Ascomycota</taxon>
        <taxon>Pezizomycotina</taxon>
        <taxon>Dothideomycetes</taxon>
        <taxon>Dothideomycetes incertae sedis</taxon>
        <taxon>Botryosphaeriales</taxon>
        <taxon>Aplosporellaceae</taxon>
        <taxon>Aplosporella</taxon>
    </lineage>
</organism>
<feature type="region of interest" description="Disordered" evidence="1">
    <location>
        <begin position="1"/>
        <end position="76"/>
    </location>
</feature>
<reference evidence="2" key="1">
    <citation type="journal article" date="2020" name="Stud. Mycol.">
        <title>101 Dothideomycetes genomes: a test case for predicting lifestyles and emergence of pathogens.</title>
        <authorList>
            <person name="Haridas S."/>
            <person name="Albert R."/>
            <person name="Binder M."/>
            <person name="Bloem J."/>
            <person name="Labutti K."/>
            <person name="Salamov A."/>
            <person name="Andreopoulos B."/>
            <person name="Baker S."/>
            <person name="Barry K."/>
            <person name="Bills G."/>
            <person name="Bluhm B."/>
            <person name="Cannon C."/>
            <person name="Castanera R."/>
            <person name="Culley D."/>
            <person name="Daum C."/>
            <person name="Ezra D."/>
            <person name="Gonzalez J."/>
            <person name="Henrissat B."/>
            <person name="Kuo A."/>
            <person name="Liang C."/>
            <person name="Lipzen A."/>
            <person name="Lutzoni F."/>
            <person name="Magnuson J."/>
            <person name="Mondo S."/>
            <person name="Nolan M."/>
            <person name="Ohm R."/>
            <person name="Pangilinan J."/>
            <person name="Park H.-J."/>
            <person name="Ramirez L."/>
            <person name="Alfaro M."/>
            <person name="Sun H."/>
            <person name="Tritt A."/>
            <person name="Yoshinaga Y."/>
            <person name="Zwiers L.-H."/>
            <person name="Turgeon B."/>
            <person name="Goodwin S."/>
            <person name="Spatafora J."/>
            <person name="Crous P."/>
            <person name="Grigoriev I."/>
        </authorList>
    </citation>
    <scope>NUCLEOTIDE SEQUENCE</scope>
    <source>
        <strain evidence="2">CBS 121167</strain>
    </source>
</reference>